<dbReference type="STRING" id="714315.GCA_000516535_00838"/>
<evidence type="ECO:0000313" key="3">
    <source>
        <dbReference type="Proteomes" id="UP000321606"/>
    </source>
</evidence>
<gene>
    <name evidence="2" type="ORF">JCM16774_0847</name>
</gene>
<accession>A0A510J9M9</accession>
<dbReference type="AlphaFoldDB" id="A0A510J9M9"/>
<protein>
    <recommendedName>
        <fullName evidence="1">Putative Se/S carrier protein-like domain-containing protein</fullName>
    </recommendedName>
</protein>
<dbReference type="KEGG" id="lgo:JCM16774_0847"/>
<dbReference type="Proteomes" id="UP000321606">
    <property type="component" value="Chromosome"/>
</dbReference>
<dbReference type="InterPro" id="IPR021778">
    <property type="entry name" value="Se/S_carrier-like"/>
</dbReference>
<evidence type="ECO:0000313" key="2">
    <source>
        <dbReference type="EMBL" id="BBM35917.1"/>
    </source>
</evidence>
<sequence>MREKKEKIILTFHTTSESMRVEKIFKEYGIEGRLIPVPRKISAGCGIAWCSDIELKEKIIEVIEEKKIEMEGIHEFIM</sequence>
<dbReference type="EMBL" id="AP019822">
    <property type="protein sequence ID" value="BBM35917.1"/>
    <property type="molecule type" value="Genomic_DNA"/>
</dbReference>
<organism evidence="2 3">
    <name type="scientific">Pseudoleptotrichia goodfellowii</name>
    <dbReference type="NCBI Taxonomy" id="157692"/>
    <lineage>
        <taxon>Bacteria</taxon>
        <taxon>Fusobacteriati</taxon>
        <taxon>Fusobacteriota</taxon>
        <taxon>Fusobacteriia</taxon>
        <taxon>Fusobacteriales</taxon>
        <taxon>Leptotrichiaceae</taxon>
        <taxon>Pseudoleptotrichia</taxon>
    </lineage>
</organism>
<feature type="domain" description="Putative Se/S carrier protein-like" evidence="1">
    <location>
        <begin position="8"/>
        <end position="75"/>
    </location>
</feature>
<dbReference type="RefSeq" id="WP_026737358.1">
    <property type="nucleotide sequence ID" value="NZ_AP019822.1"/>
</dbReference>
<proteinExistence type="predicted"/>
<dbReference type="Pfam" id="PF11823">
    <property type="entry name" value="Se_S_carrier"/>
    <property type="match status" value="1"/>
</dbReference>
<name>A0A510J9M9_9FUSO</name>
<reference evidence="2 3" key="1">
    <citation type="submission" date="2019-07" db="EMBL/GenBank/DDBJ databases">
        <title>Complete Genome Sequence of Leptotrichia goodfellowii Strain JCM 16774.</title>
        <authorList>
            <person name="Watanabe S."/>
            <person name="Cui L."/>
        </authorList>
    </citation>
    <scope>NUCLEOTIDE SEQUENCE [LARGE SCALE GENOMIC DNA]</scope>
    <source>
        <strain evidence="2 3">JCM16774</strain>
    </source>
</reference>
<dbReference type="OrthoDB" id="3192849at2"/>
<evidence type="ECO:0000259" key="1">
    <source>
        <dbReference type="Pfam" id="PF11823"/>
    </source>
</evidence>